<evidence type="ECO:0008006" key="4">
    <source>
        <dbReference type="Google" id="ProtNLM"/>
    </source>
</evidence>
<organism evidence="2 3">
    <name type="scientific">Lentzea tibetensis</name>
    <dbReference type="NCBI Taxonomy" id="2591470"/>
    <lineage>
        <taxon>Bacteria</taxon>
        <taxon>Bacillati</taxon>
        <taxon>Actinomycetota</taxon>
        <taxon>Actinomycetes</taxon>
        <taxon>Pseudonocardiales</taxon>
        <taxon>Pseudonocardiaceae</taxon>
        <taxon>Lentzea</taxon>
    </lineage>
</organism>
<feature type="chain" id="PRO_5022151868" description="SH3 domain-containing protein" evidence="1">
    <location>
        <begin position="18"/>
        <end position="96"/>
    </location>
</feature>
<reference evidence="2 3" key="1">
    <citation type="submission" date="2019-07" db="EMBL/GenBank/DDBJ databases">
        <title>Lentzea xizangensis sp. nov., isolated from Qinghai-Tibetan Plateau Soils.</title>
        <authorList>
            <person name="Huang J."/>
        </authorList>
    </citation>
    <scope>NUCLEOTIDE SEQUENCE [LARGE SCALE GENOMIC DNA]</scope>
    <source>
        <strain evidence="2 3">FXJ1.1311</strain>
    </source>
</reference>
<keyword evidence="1" id="KW-0732">Signal</keyword>
<dbReference type="OrthoDB" id="5196982at2"/>
<feature type="signal peptide" evidence="1">
    <location>
        <begin position="1"/>
        <end position="17"/>
    </location>
</feature>
<accession>A0A563ESB2</accession>
<gene>
    <name evidence="2" type="ORF">FKR81_20695</name>
</gene>
<dbReference type="Proteomes" id="UP000316639">
    <property type="component" value="Unassembled WGS sequence"/>
</dbReference>
<dbReference type="EMBL" id="VOBR01000012">
    <property type="protein sequence ID" value="TWP50587.1"/>
    <property type="molecule type" value="Genomic_DNA"/>
</dbReference>
<protein>
    <recommendedName>
        <fullName evidence="4">SH3 domain-containing protein</fullName>
    </recommendedName>
</protein>
<proteinExistence type="predicted"/>
<evidence type="ECO:0000313" key="2">
    <source>
        <dbReference type="EMBL" id="TWP50587.1"/>
    </source>
</evidence>
<comment type="caution">
    <text evidence="2">The sequence shown here is derived from an EMBL/GenBank/DDBJ whole genome shotgun (WGS) entry which is preliminary data.</text>
</comment>
<sequence length="96" mass="10318">MACLALALAGAAGPVAAASAAPAPARASCEMVWQYRVTEAGEIWDEWGPIGQTQAGDLFNVRHKGNPRYYGYLPRTGKWGWVLASKLDYTGNSWCA</sequence>
<name>A0A563ESB2_9PSEU</name>
<dbReference type="RefSeq" id="WP_146353749.1">
    <property type="nucleotide sequence ID" value="NZ_VOBR01000012.1"/>
</dbReference>
<keyword evidence="3" id="KW-1185">Reference proteome</keyword>
<evidence type="ECO:0000313" key="3">
    <source>
        <dbReference type="Proteomes" id="UP000316639"/>
    </source>
</evidence>
<dbReference type="AlphaFoldDB" id="A0A563ESB2"/>
<evidence type="ECO:0000256" key="1">
    <source>
        <dbReference type="SAM" id="SignalP"/>
    </source>
</evidence>